<evidence type="ECO:0000256" key="12">
    <source>
        <dbReference type="SAM" id="MobiDB-lite"/>
    </source>
</evidence>
<dbReference type="InterPro" id="IPR001002">
    <property type="entry name" value="Chitin-bd_1"/>
</dbReference>
<dbReference type="Pfam" id="PF00187">
    <property type="entry name" value="Chitin_bind_1"/>
    <property type="match status" value="1"/>
</dbReference>
<dbReference type="Gene3D" id="3.10.350.10">
    <property type="entry name" value="LysM domain"/>
    <property type="match status" value="1"/>
</dbReference>
<dbReference type="GO" id="GO:0008843">
    <property type="term" value="F:endochitinase activity"/>
    <property type="evidence" value="ECO:0007669"/>
    <property type="project" value="UniProtKB-EC"/>
</dbReference>
<sequence>MGSMAALLLLATIVVGSPILETSNSTRSSNSTATSHSTRISSSQPSSTPLTGNARLHGIQFANALFTNGNVVADDSSLCSASNPCPEGCCTQFGFCGYGPDFCGSACIPEASQNSTCAQKSQCDPGVYPGYGTIWGSEYALSESCPLQVCCSQFGFCGTTTDFCGTATVAEPSCSGTSSFGRAIGYYEGWSTTRPCDQMAPEDIPIGAYTHLNYAFLSIDPNSFEIVPASSEEEPLYSRFTALKNLKPGLKTWLSIGGWSFNDPGPTQTTFSQLAASSSAQATFFSSLLSFMSTHGFDGVDLDWEYPVTSDRDGSPADYPNLVTFMKSLRAQLSGHGYGLSMTLPSSYWYMQNFDIVNLAPSLDWFNVMTYDLHGTWDAGDPFIGNVMLAHTNLTEIRQTMDLLWRNNIDPSQVSMGYGFYGRSFTASDPSCLETGCPFSAGGNPGACTQSAGTLSYTEIEAILADPSRNAKITLDPVAAVQIVTFDSNQWVSFDNAETIELKQAYANGECIGGSMVWAVSQDNSGDAAGFLSNSSDLFPGGKGNNSPGNVYVPPSIWDNLDPSVACNPPCTFILPPPQLSGPTVLSWPPVTTGILSSSAGVIVTVTTVISVAPFTISEVPLWPVTIASMDTSGATFIPTQSVIPPAITLTLPGTEALPPLTSFQYTIPSQSDGGSPTSNGAAPTPVQTPSPVQPGIVDGCSNFYQAVSGDTCNEVAVRFRISNDDFYSWNPAIGGSSCSGLWLGYYYCVGGPSSASSGPGPGGPGQTSGGPGPSPSFGSSSHVVTIQPNPTVSYNFPGITPAPISYGPGNPPNSGGCGPEGGNGCGTADCSLFGCGGDCGLFGCDGGCGISFCGGGCGLFGCGPGCGSGGCDIPGGGGGVPPGGFPPGGGPPGGGVPPGGFPPGGGPPGGVLPPDDPADDDCDDPATATVCAAQCFQGGSGGCSSSCTTFVGCTDTDSESIDIKTLAPFNTISDGEAFPTTIDTGAALSSEASSVAARFSTLFPTATAAPQPSCPLGKPDTNDCAGLINQIGKSTTTEIPGSSTCFDKVVNGVQSHWCDYYTQGTCQVSISYNFPLGNPLLPPPTEAQLESIVDKIFSANGVTCNGSGSSTQAIGNALPFTVCLNQVGFDCLIWKQSFLTITYAAHDLGECNASIITPMMLIVINVDGK</sequence>
<evidence type="ECO:0000256" key="4">
    <source>
        <dbReference type="ARBA" id="ARBA00022669"/>
    </source>
</evidence>
<keyword evidence="10" id="KW-1015">Disulfide bond</keyword>
<proteinExistence type="inferred from homology"/>
<keyword evidence="4 10" id="KW-0147">Chitin-binding</keyword>
<comment type="similarity">
    <text evidence="2">Belongs to the glycosyl hydrolase 18 family. Chitinase class V subfamily.</text>
</comment>
<comment type="caution">
    <text evidence="10">Lacks conserved residue(s) required for the propagation of feature annotation.</text>
</comment>
<feature type="region of interest" description="Disordered" evidence="12">
    <location>
        <begin position="758"/>
        <end position="783"/>
    </location>
</feature>
<evidence type="ECO:0000256" key="2">
    <source>
        <dbReference type="ARBA" id="ARBA00008682"/>
    </source>
</evidence>
<keyword evidence="8 11" id="KW-0326">Glycosidase</keyword>
<dbReference type="Gene3D" id="3.30.60.10">
    <property type="entry name" value="Endochitinase-like"/>
    <property type="match status" value="1"/>
</dbReference>
<feature type="chain" id="PRO_5017764410" description="chitinase" evidence="13">
    <location>
        <begin position="17"/>
        <end position="1170"/>
    </location>
</feature>
<evidence type="ECO:0000256" key="3">
    <source>
        <dbReference type="ARBA" id="ARBA00012729"/>
    </source>
</evidence>
<feature type="compositionally biased region" description="Polar residues" evidence="12">
    <location>
        <begin position="666"/>
        <end position="681"/>
    </location>
</feature>
<dbReference type="InterPro" id="IPR018392">
    <property type="entry name" value="LysM"/>
</dbReference>
<dbReference type="OMA" id="SVDWFNM"/>
<feature type="non-terminal residue" evidence="17">
    <location>
        <position position="1"/>
    </location>
</feature>
<dbReference type="InterPro" id="IPR017853">
    <property type="entry name" value="GH"/>
</dbReference>
<evidence type="ECO:0000256" key="11">
    <source>
        <dbReference type="RuleBase" id="RU000489"/>
    </source>
</evidence>
<feature type="region of interest" description="Disordered" evidence="12">
    <location>
        <begin position="666"/>
        <end position="693"/>
    </location>
</feature>
<dbReference type="SUPFAM" id="SSF51445">
    <property type="entry name" value="(Trans)glycosidases"/>
    <property type="match status" value="1"/>
</dbReference>
<feature type="compositionally biased region" description="Pro residues" evidence="12">
    <location>
        <begin position="900"/>
        <end position="916"/>
    </location>
</feature>
<dbReference type="PANTHER" id="PTHR11177">
    <property type="entry name" value="CHITINASE"/>
    <property type="match status" value="1"/>
</dbReference>
<evidence type="ECO:0000259" key="16">
    <source>
        <dbReference type="PROSITE" id="PS51910"/>
    </source>
</evidence>
<dbReference type="EC" id="3.2.1.14" evidence="3"/>
<dbReference type="SMART" id="SM00257">
    <property type="entry name" value="LysM"/>
    <property type="match status" value="1"/>
</dbReference>
<dbReference type="PROSITE" id="PS51782">
    <property type="entry name" value="LYSM"/>
    <property type="match status" value="1"/>
</dbReference>
<comment type="caution">
    <text evidence="17">The sequence shown here is derived from an EMBL/GenBank/DDBJ whole genome shotgun (WGS) entry which is preliminary data.</text>
</comment>
<dbReference type="PROSITE" id="PS51910">
    <property type="entry name" value="GH18_2"/>
    <property type="match status" value="1"/>
</dbReference>
<comment type="catalytic activity">
    <reaction evidence="1">
        <text>Random endo-hydrolysis of N-acetyl-beta-D-glucosaminide (1-&gt;4)-beta-linkages in chitin and chitodextrins.</text>
        <dbReference type="EC" id="3.2.1.14"/>
    </reaction>
</comment>
<feature type="compositionally biased region" description="Low complexity" evidence="12">
    <location>
        <begin position="22"/>
        <end position="48"/>
    </location>
</feature>
<dbReference type="InterPro" id="IPR001579">
    <property type="entry name" value="Glyco_hydro_18_chit_AS"/>
</dbReference>
<dbReference type="Gene3D" id="3.10.50.10">
    <property type="match status" value="1"/>
</dbReference>
<dbReference type="SUPFAM" id="SSF57016">
    <property type="entry name" value="Plant lectins/antimicrobial peptides"/>
    <property type="match status" value="1"/>
</dbReference>
<dbReference type="Proteomes" id="UP000258309">
    <property type="component" value="Unassembled WGS sequence"/>
</dbReference>
<dbReference type="CDD" id="cd00118">
    <property type="entry name" value="LysM"/>
    <property type="match status" value="1"/>
</dbReference>
<feature type="domain" description="Chitin-binding type-1" evidence="14">
    <location>
        <begin position="120"/>
        <end position="176"/>
    </location>
</feature>
<dbReference type="Gene3D" id="3.20.20.80">
    <property type="entry name" value="Glycosidases"/>
    <property type="match status" value="1"/>
</dbReference>
<dbReference type="PROSITE" id="PS01095">
    <property type="entry name" value="GH18_1"/>
    <property type="match status" value="1"/>
</dbReference>
<feature type="domain" description="GH18" evidence="16">
    <location>
        <begin position="181"/>
        <end position="542"/>
    </location>
</feature>
<dbReference type="GO" id="GO:0006032">
    <property type="term" value="P:chitin catabolic process"/>
    <property type="evidence" value="ECO:0007669"/>
    <property type="project" value="UniProtKB-KW"/>
</dbReference>
<feature type="signal peptide" evidence="13">
    <location>
        <begin position="1"/>
        <end position="16"/>
    </location>
</feature>
<dbReference type="GO" id="GO:0000272">
    <property type="term" value="P:polysaccharide catabolic process"/>
    <property type="evidence" value="ECO:0007669"/>
    <property type="project" value="UniProtKB-KW"/>
</dbReference>
<dbReference type="AlphaFoldDB" id="A0A3E2GWK3"/>
<feature type="disulfide bond" evidence="10">
    <location>
        <begin position="145"/>
        <end position="157"/>
    </location>
</feature>
<evidence type="ECO:0000256" key="8">
    <source>
        <dbReference type="ARBA" id="ARBA00023295"/>
    </source>
</evidence>
<evidence type="ECO:0000256" key="7">
    <source>
        <dbReference type="ARBA" id="ARBA00023277"/>
    </source>
</evidence>
<evidence type="ECO:0000256" key="9">
    <source>
        <dbReference type="ARBA" id="ARBA00023326"/>
    </source>
</evidence>
<dbReference type="GO" id="GO:0008061">
    <property type="term" value="F:chitin binding"/>
    <property type="evidence" value="ECO:0007669"/>
    <property type="project" value="UniProtKB-UniRule"/>
</dbReference>
<dbReference type="InterPro" id="IPR001223">
    <property type="entry name" value="Glyco_hydro18_cat"/>
</dbReference>
<evidence type="ECO:0000256" key="6">
    <source>
        <dbReference type="ARBA" id="ARBA00023024"/>
    </source>
</evidence>
<reference evidence="17 18" key="1">
    <citation type="submission" date="2018-05" db="EMBL/GenBank/DDBJ databases">
        <title>Draft genome sequence of Scytalidium lignicola DSM 105466, a ubiquitous saprotrophic fungus.</title>
        <authorList>
            <person name="Buettner E."/>
            <person name="Gebauer A.M."/>
            <person name="Hofrichter M."/>
            <person name="Liers C."/>
            <person name="Kellner H."/>
        </authorList>
    </citation>
    <scope>NUCLEOTIDE SEQUENCE [LARGE SCALE GENOMIC DNA]</scope>
    <source>
        <strain evidence="17 18">DSM 105466</strain>
    </source>
</reference>
<dbReference type="STRING" id="5539.A0A3E2GWK3"/>
<keyword evidence="18" id="KW-1185">Reference proteome</keyword>
<dbReference type="OrthoDB" id="73875at2759"/>
<dbReference type="InterPro" id="IPR036861">
    <property type="entry name" value="Endochitinase-like_sf"/>
</dbReference>
<keyword evidence="7" id="KW-0119">Carbohydrate metabolism</keyword>
<feature type="domain" description="LysM" evidence="15">
    <location>
        <begin position="703"/>
        <end position="750"/>
    </location>
</feature>
<dbReference type="InterPro" id="IPR018371">
    <property type="entry name" value="Chitin-binding_1_CS"/>
</dbReference>
<evidence type="ECO:0000256" key="5">
    <source>
        <dbReference type="ARBA" id="ARBA00022801"/>
    </source>
</evidence>
<evidence type="ECO:0000313" key="18">
    <source>
        <dbReference type="Proteomes" id="UP000258309"/>
    </source>
</evidence>
<dbReference type="InterPro" id="IPR050314">
    <property type="entry name" value="Glycosyl_Hydrlase_18"/>
</dbReference>
<dbReference type="PANTHER" id="PTHR11177:SF333">
    <property type="entry name" value="CHITINASE"/>
    <property type="match status" value="1"/>
</dbReference>
<feature type="compositionally biased region" description="Gly residues" evidence="12">
    <location>
        <begin position="760"/>
        <end position="772"/>
    </location>
</feature>
<evidence type="ECO:0000259" key="15">
    <source>
        <dbReference type="PROSITE" id="PS51782"/>
    </source>
</evidence>
<dbReference type="PROSITE" id="PS00026">
    <property type="entry name" value="CHIT_BIND_I_1"/>
    <property type="match status" value="1"/>
</dbReference>
<evidence type="ECO:0000256" key="1">
    <source>
        <dbReference type="ARBA" id="ARBA00000822"/>
    </source>
</evidence>
<dbReference type="SMART" id="SM00636">
    <property type="entry name" value="Glyco_18"/>
    <property type="match status" value="1"/>
</dbReference>
<protein>
    <recommendedName>
        <fullName evidence="3">chitinase</fullName>
        <ecNumber evidence="3">3.2.1.14</ecNumber>
    </recommendedName>
</protein>
<dbReference type="SUPFAM" id="SSF54106">
    <property type="entry name" value="LysM domain"/>
    <property type="match status" value="1"/>
</dbReference>
<keyword evidence="9" id="KW-0624">Polysaccharide degradation</keyword>
<dbReference type="EMBL" id="NCSJ02000329">
    <property type="protein sequence ID" value="RFU25496.1"/>
    <property type="molecule type" value="Genomic_DNA"/>
</dbReference>
<evidence type="ECO:0000256" key="10">
    <source>
        <dbReference type="PROSITE-ProRule" id="PRU00261"/>
    </source>
</evidence>
<accession>A0A3E2GWK3</accession>
<feature type="region of interest" description="Disordered" evidence="12">
    <location>
        <begin position="883"/>
        <end position="922"/>
    </location>
</feature>
<feature type="non-terminal residue" evidence="17">
    <location>
        <position position="1170"/>
    </location>
</feature>
<evidence type="ECO:0000259" key="14">
    <source>
        <dbReference type="PROSITE" id="PS50941"/>
    </source>
</evidence>
<keyword evidence="6" id="KW-0146">Chitin degradation</keyword>
<dbReference type="InterPro" id="IPR036779">
    <property type="entry name" value="LysM_dom_sf"/>
</dbReference>
<dbReference type="CDD" id="cd00035">
    <property type="entry name" value="ChtBD1"/>
    <property type="match status" value="1"/>
</dbReference>
<dbReference type="SUPFAM" id="SSF54556">
    <property type="entry name" value="Chitinase insertion domain"/>
    <property type="match status" value="1"/>
</dbReference>
<feature type="disulfide bond" evidence="10">
    <location>
        <begin position="150"/>
        <end position="164"/>
    </location>
</feature>
<dbReference type="SMART" id="SM00270">
    <property type="entry name" value="ChtBD1"/>
    <property type="match status" value="2"/>
</dbReference>
<gene>
    <name evidence="17" type="ORF">B7463_g10848</name>
</gene>
<evidence type="ECO:0000313" key="17">
    <source>
        <dbReference type="EMBL" id="RFU25496.1"/>
    </source>
</evidence>
<name>A0A3E2GWK3_SCYLI</name>
<dbReference type="InterPro" id="IPR011583">
    <property type="entry name" value="Chitinase_II/V-like_cat"/>
</dbReference>
<keyword evidence="5 11" id="KW-0378">Hydrolase</keyword>
<keyword evidence="13" id="KW-0732">Signal</keyword>
<evidence type="ECO:0000256" key="13">
    <source>
        <dbReference type="SAM" id="SignalP"/>
    </source>
</evidence>
<organism evidence="17 18">
    <name type="scientific">Scytalidium lignicola</name>
    <name type="common">Hyphomycete</name>
    <dbReference type="NCBI Taxonomy" id="5539"/>
    <lineage>
        <taxon>Eukaryota</taxon>
        <taxon>Fungi</taxon>
        <taxon>Dikarya</taxon>
        <taxon>Ascomycota</taxon>
        <taxon>Pezizomycotina</taxon>
        <taxon>Leotiomycetes</taxon>
        <taxon>Leotiomycetes incertae sedis</taxon>
        <taxon>Scytalidium</taxon>
    </lineage>
</organism>
<feature type="region of interest" description="Disordered" evidence="12">
    <location>
        <begin position="22"/>
        <end position="50"/>
    </location>
</feature>
<dbReference type="PROSITE" id="PS50941">
    <property type="entry name" value="CHIT_BIND_I_2"/>
    <property type="match status" value="1"/>
</dbReference>
<dbReference type="Pfam" id="PF00704">
    <property type="entry name" value="Glyco_hydro_18"/>
    <property type="match status" value="1"/>
</dbReference>
<dbReference type="InterPro" id="IPR029070">
    <property type="entry name" value="Chitinase_insertion_sf"/>
</dbReference>